<dbReference type="OrthoDB" id="9784009at2"/>
<dbReference type="GO" id="GO:0050313">
    <property type="term" value="F:sulfur dioxygenase activity"/>
    <property type="evidence" value="ECO:0007669"/>
    <property type="project" value="InterPro"/>
</dbReference>
<dbReference type="Pfam" id="PF00753">
    <property type="entry name" value="Lactamase_B"/>
    <property type="match status" value="1"/>
</dbReference>
<evidence type="ECO:0000256" key="1">
    <source>
        <dbReference type="ARBA" id="ARBA00022723"/>
    </source>
</evidence>
<dbReference type="Gene3D" id="3.60.15.10">
    <property type="entry name" value="Ribonuclease Z/Hydroxyacylglutathione hydrolase-like"/>
    <property type="match status" value="1"/>
</dbReference>
<dbReference type="InterPro" id="IPR044528">
    <property type="entry name" value="POD-like_MBL-fold"/>
</dbReference>
<protein>
    <submittedName>
        <fullName evidence="3">MBL fold metallo-hydrolase</fullName>
    </submittedName>
</protein>
<dbReference type="AlphaFoldDB" id="A0A3P3QQH2"/>
<sequence>MQQSVIQAFFEPQSFTYSYLVWDPLSKEAAVIDPVLDFDSASGCTSTSSADQIIAMVKQHNLTVQWLLETHVHADHLSAAPYLKQQVGGRIGIGARITEVQQLFSQVFNLKDLKTDGSAFDKLFADGEQFMLGTIRCSVLHTPGHTPACVSYCIGDAVFVGDTLFMPDYGSARCDFPGGDAATLYQSVQKLYQLPDHTRMFLCHDYKAAGRDQFVCETTIAAQKTQNIHLKHGISEQQFVTMRTARDKTLSMPKLILPSVQVNVRAGQFPPAEDNGTVYLKLPVNLFR</sequence>
<dbReference type="InterPro" id="IPR036866">
    <property type="entry name" value="RibonucZ/Hydroxyglut_hydro"/>
</dbReference>
<keyword evidence="1" id="KW-0479">Metal-binding</keyword>
<name>A0A3P3QQH2_9GAMM</name>
<dbReference type="InterPro" id="IPR051682">
    <property type="entry name" value="Mito_Persulfide_Diox"/>
</dbReference>
<dbReference type="FunFam" id="3.60.15.10:FF:000033">
    <property type="entry name" value="MBL fold metallo-hydrolase"/>
    <property type="match status" value="1"/>
</dbReference>
<comment type="caution">
    <text evidence="3">The sequence shown here is derived from an EMBL/GenBank/DDBJ whole genome shotgun (WGS) entry which is preliminary data.</text>
</comment>
<gene>
    <name evidence="3" type="ORF">EIK76_01085</name>
</gene>
<dbReference type="GO" id="GO:0016787">
    <property type="term" value="F:hydrolase activity"/>
    <property type="evidence" value="ECO:0007669"/>
    <property type="project" value="UniProtKB-KW"/>
</dbReference>
<evidence type="ECO:0000313" key="4">
    <source>
        <dbReference type="Proteomes" id="UP000276260"/>
    </source>
</evidence>
<dbReference type="GO" id="GO:0046872">
    <property type="term" value="F:metal ion binding"/>
    <property type="evidence" value="ECO:0007669"/>
    <property type="project" value="UniProtKB-KW"/>
</dbReference>
<dbReference type="GO" id="GO:0006749">
    <property type="term" value="P:glutathione metabolic process"/>
    <property type="evidence" value="ECO:0007669"/>
    <property type="project" value="InterPro"/>
</dbReference>
<evidence type="ECO:0000259" key="2">
    <source>
        <dbReference type="SMART" id="SM00849"/>
    </source>
</evidence>
<dbReference type="CDD" id="cd07724">
    <property type="entry name" value="POD-like_MBL-fold"/>
    <property type="match status" value="1"/>
</dbReference>
<dbReference type="SUPFAM" id="SSF56281">
    <property type="entry name" value="Metallo-hydrolase/oxidoreductase"/>
    <property type="match status" value="1"/>
</dbReference>
<keyword evidence="4" id="KW-1185">Reference proteome</keyword>
<dbReference type="EMBL" id="RRCF01000001">
    <property type="protein sequence ID" value="RRJ22710.1"/>
    <property type="molecule type" value="Genomic_DNA"/>
</dbReference>
<keyword evidence="3" id="KW-0378">Hydrolase</keyword>
<feature type="domain" description="Metallo-beta-lactamase" evidence="2">
    <location>
        <begin position="15"/>
        <end position="204"/>
    </location>
</feature>
<dbReference type="RefSeq" id="WP_046520069.1">
    <property type="nucleotide sequence ID" value="NZ_LAVS01000024.1"/>
</dbReference>
<dbReference type="PANTHER" id="PTHR43084">
    <property type="entry name" value="PERSULFIDE DIOXYGENASE ETHE1"/>
    <property type="match status" value="1"/>
</dbReference>
<dbReference type="PANTHER" id="PTHR43084:SF1">
    <property type="entry name" value="PERSULFIDE DIOXYGENASE ETHE1, MITOCHONDRIAL"/>
    <property type="match status" value="1"/>
</dbReference>
<dbReference type="Proteomes" id="UP000276260">
    <property type="component" value="Unassembled WGS sequence"/>
</dbReference>
<organism evidence="3 4">
    <name type="scientific">Rheinheimera mesophila</name>
    <dbReference type="NCBI Taxonomy" id="1547515"/>
    <lineage>
        <taxon>Bacteria</taxon>
        <taxon>Pseudomonadati</taxon>
        <taxon>Pseudomonadota</taxon>
        <taxon>Gammaproteobacteria</taxon>
        <taxon>Chromatiales</taxon>
        <taxon>Chromatiaceae</taxon>
        <taxon>Rheinheimera</taxon>
    </lineage>
</organism>
<evidence type="ECO:0000313" key="3">
    <source>
        <dbReference type="EMBL" id="RRJ22710.1"/>
    </source>
</evidence>
<dbReference type="GO" id="GO:0070813">
    <property type="term" value="P:hydrogen sulfide metabolic process"/>
    <property type="evidence" value="ECO:0007669"/>
    <property type="project" value="TreeGrafter"/>
</dbReference>
<dbReference type="SMART" id="SM00849">
    <property type="entry name" value="Lactamase_B"/>
    <property type="match status" value="1"/>
</dbReference>
<reference evidence="3 4" key="1">
    <citation type="submission" date="2018-11" db="EMBL/GenBank/DDBJ databases">
        <title>Draft genome analysis of Rheinheimera mesophila isolated from an industrial waste site.</title>
        <authorList>
            <person name="Yu Q."/>
            <person name="Qi Y."/>
            <person name="Zhang H."/>
            <person name="Lu Y."/>
            <person name="Pu J."/>
        </authorList>
    </citation>
    <scope>NUCLEOTIDE SEQUENCE [LARGE SCALE GENOMIC DNA]</scope>
    <source>
        <strain evidence="3 4">IITR13</strain>
    </source>
</reference>
<accession>A0A3P3QQH2</accession>
<proteinExistence type="predicted"/>
<dbReference type="InterPro" id="IPR001279">
    <property type="entry name" value="Metallo-B-lactamas"/>
</dbReference>